<gene>
    <name evidence="1" type="ORF">IV52_GL000223</name>
</gene>
<dbReference type="AlphaFoldDB" id="A0A0R2JV61"/>
<accession>A0A0R2JV61</accession>
<reference evidence="1 2" key="1">
    <citation type="journal article" date="2015" name="Genome Announc.">
        <title>Expanding the biotechnology potential of lactobacilli through comparative genomics of 213 strains and associated genera.</title>
        <authorList>
            <person name="Sun Z."/>
            <person name="Harris H.M."/>
            <person name="McCann A."/>
            <person name="Guo C."/>
            <person name="Argimon S."/>
            <person name="Zhang W."/>
            <person name="Yang X."/>
            <person name="Jeffery I.B."/>
            <person name="Cooney J.C."/>
            <person name="Kagawa T.F."/>
            <person name="Liu W."/>
            <person name="Song Y."/>
            <person name="Salvetti E."/>
            <person name="Wrobel A."/>
            <person name="Rasinkangas P."/>
            <person name="Parkhill J."/>
            <person name="Rea M.C."/>
            <person name="O'Sullivan O."/>
            <person name="Ritari J."/>
            <person name="Douillard F.P."/>
            <person name="Paul Ross R."/>
            <person name="Yang R."/>
            <person name="Briner A.E."/>
            <person name="Felis G.E."/>
            <person name="de Vos W.M."/>
            <person name="Barrangou R."/>
            <person name="Klaenhammer T.R."/>
            <person name="Caufield P.W."/>
            <person name="Cui Y."/>
            <person name="Zhang H."/>
            <person name="O'Toole P.W."/>
        </authorList>
    </citation>
    <scope>NUCLEOTIDE SEQUENCE [LARGE SCALE GENOMIC DNA]</scope>
    <source>
        <strain evidence="1 2">DSM 20690</strain>
    </source>
</reference>
<evidence type="ECO:0000313" key="1">
    <source>
        <dbReference type="EMBL" id="KRN79686.1"/>
    </source>
</evidence>
<dbReference type="GeneID" id="67802620"/>
<evidence type="ECO:0000313" key="2">
    <source>
        <dbReference type="Proteomes" id="UP000051565"/>
    </source>
</evidence>
<sequence length="160" mass="18618">MKQLFLESGTAGIANDNERHIRQLADQNRAKQIEQYGLTTFVNHWEGLPLFNSQRQLSEKSQRFMHQQRINHNPVNMANSLRYFGTGIMPSWWDQLSQLKIPTILITGKQDIKFTNLNQKMNVLLPNSQHLSITGAGHNIHFEKPKMFTKLLNQENIHEN</sequence>
<dbReference type="InterPro" id="IPR029058">
    <property type="entry name" value="AB_hydrolase_fold"/>
</dbReference>
<dbReference type="Proteomes" id="UP000051565">
    <property type="component" value="Unassembled WGS sequence"/>
</dbReference>
<keyword evidence="2" id="KW-1185">Reference proteome</keyword>
<dbReference type="PATRIC" id="fig|1122148.6.peg.234"/>
<dbReference type="Gene3D" id="3.40.50.1820">
    <property type="entry name" value="alpha/beta hydrolase"/>
    <property type="match status" value="1"/>
</dbReference>
<protein>
    <submittedName>
        <fullName evidence="1">2-succinyl-6-hydroxy-2, 4-cyclohexadiene-1-carboxylate synthase</fullName>
    </submittedName>
</protein>
<dbReference type="PANTHER" id="PTHR42916">
    <property type="entry name" value="2-SUCCINYL-5-ENOLPYRUVYL-6-HYDROXY-3-CYCLOHEXENE-1-CARBOXYLATE SYNTHASE"/>
    <property type="match status" value="1"/>
</dbReference>
<dbReference type="RefSeq" id="WP_225354793.1">
    <property type="nucleotide sequence ID" value="NZ_FUXS01000010.1"/>
</dbReference>
<dbReference type="EMBL" id="JQBT01000020">
    <property type="protein sequence ID" value="KRN79686.1"/>
    <property type="molecule type" value="Genomic_DNA"/>
</dbReference>
<name>A0A0R2JV61_9LACO</name>
<dbReference type="PANTHER" id="PTHR42916:SF1">
    <property type="entry name" value="PROTEIN PHYLLO, CHLOROPLASTIC"/>
    <property type="match status" value="1"/>
</dbReference>
<organism evidence="1 2">
    <name type="scientific">Fructilactobacillus lindneri DSM 20690 = JCM 11027</name>
    <dbReference type="NCBI Taxonomy" id="1122148"/>
    <lineage>
        <taxon>Bacteria</taxon>
        <taxon>Bacillati</taxon>
        <taxon>Bacillota</taxon>
        <taxon>Bacilli</taxon>
        <taxon>Lactobacillales</taxon>
        <taxon>Lactobacillaceae</taxon>
        <taxon>Fructilactobacillus</taxon>
    </lineage>
</organism>
<dbReference type="SUPFAM" id="SSF53474">
    <property type="entry name" value="alpha/beta-Hydrolases"/>
    <property type="match status" value="1"/>
</dbReference>
<comment type="caution">
    <text evidence="1">The sequence shown here is derived from an EMBL/GenBank/DDBJ whole genome shotgun (WGS) entry which is preliminary data.</text>
</comment>
<proteinExistence type="predicted"/>